<dbReference type="EMBL" id="KN881805">
    <property type="protein sequence ID" value="KIY48880.1"/>
    <property type="molecule type" value="Genomic_DNA"/>
</dbReference>
<dbReference type="Proteomes" id="UP000054144">
    <property type="component" value="Unassembled WGS sequence"/>
</dbReference>
<keyword evidence="2" id="KW-1185">Reference proteome</keyword>
<accession>A0A0D7ADX6</accession>
<protein>
    <submittedName>
        <fullName evidence="1">Uncharacterized protein</fullName>
    </submittedName>
</protein>
<dbReference type="OrthoDB" id="2972168at2759"/>
<evidence type="ECO:0000313" key="2">
    <source>
        <dbReference type="Proteomes" id="UP000054144"/>
    </source>
</evidence>
<evidence type="ECO:0000313" key="1">
    <source>
        <dbReference type="EMBL" id="KIY48880.1"/>
    </source>
</evidence>
<gene>
    <name evidence="1" type="ORF">FISHEDRAFT_73213</name>
</gene>
<organism evidence="1 2">
    <name type="scientific">Fistulina hepatica ATCC 64428</name>
    <dbReference type="NCBI Taxonomy" id="1128425"/>
    <lineage>
        <taxon>Eukaryota</taxon>
        <taxon>Fungi</taxon>
        <taxon>Dikarya</taxon>
        <taxon>Basidiomycota</taxon>
        <taxon>Agaricomycotina</taxon>
        <taxon>Agaricomycetes</taxon>
        <taxon>Agaricomycetidae</taxon>
        <taxon>Agaricales</taxon>
        <taxon>Fistulinaceae</taxon>
        <taxon>Fistulina</taxon>
    </lineage>
</organism>
<proteinExistence type="predicted"/>
<name>A0A0D7ADX6_9AGAR</name>
<dbReference type="AlphaFoldDB" id="A0A0D7ADX6"/>
<reference evidence="1 2" key="1">
    <citation type="journal article" date="2015" name="Fungal Genet. Biol.">
        <title>Evolution of novel wood decay mechanisms in Agaricales revealed by the genome sequences of Fistulina hepatica and Cylindrobasidium torrendii.</title>
        <authorList>
            <person name="Floudas D."/>
            <person name="Held B.W."/>
            <person name="Riley R."/>
            <person name="Nagy L.G."/>
            <person name="Koehler G."/>
            <person name="Ransdell A.S."/>
            <person name="Younus H."/>
            <person name="Chow J."/>
            <person name="Chiniquy J."/>
            <person name="Lipzen A."/>
            <person name="Tritt A."/>
            <person name="Sun H."/>
            <person name="Haridas S."/>
            <person name="LaButti K."/>
            <person name="Ohm R.A."/>
            <person name="Kues U."/>
            <person name="Blanchette R.A."/>
            <person name="Grigoriev I.V."/>
            <person name="Minto R.E."/>
            <person name="Hibbett D.S."/>
        </authorList>
    </citation>
    <scope>NUCLEOTIDE SEQUENCE [LARGE SCALE GENOMIC DNA]</scope>
    <source>
        <strain evidence="1 2">ATCC 64428</strain>
    </source>
</reference>
<sequence>MDSFEVTLSSAPIVVEPVDQDSGSSSSAYCVVARIEPAVARPTNEDSKQVSRFPVVSPQPELCALPRTFLDRIKVGVRAPSSPSSRTVFTLASISLFLTMDSFEVTLSSSAPVVVDPVNQDDGSGSDAYCVVAHTEPAVVLPTDEDSGSGSNAYCVIA</sequence>